<dbReference type="AlphaFoldDB" id="A0AAV0FN02"/>
<organism evidence="2 3">
    <name type="scientific">Cuscuta epithymum</name>
    <dbReference type="NCBI Taxonomy" id="186058"/>
    <lineage>
        <taxon>Eukaryota</taxon>
        <taxon>Viridiplantae</taxon>
        <taxon>Streptophyta</taxon>
        <taxon>Embryophyta</taxon>
        <taxon>Tracheophyta</taxon>
        <taxon>Spermatophyta</taxon>
        <taxon>Magnoliopsida</taxon>
        <taxon>eudicotyledons</taxon>
        <taxon>Gunneridae</taxon>
        <taxon>Pentapetalae</taxon>
        <taxon>asterids</taxon>
        <taxon>lamiids</taxon>
        <taxon>Solanales</taxon>
        <taxon>Convolvulaceae</taxon>
        <taxon>Cuscuteae</taxon>
        <taxon>Cuscuta</taxon>
        <taxon>Cuscuta subgen. Cuscuta</taxon>
    </lineage>
</organism>
<keyword evidence="1" id="KW-0732">Signal</keyword>
<reference evidence="2" key="1">
    <citation type="submission" date="2022-07" db="EMBL/GenBank/DDBJ databases">
        <authorList>
            <person name="Macas J."/>
            <person name="Novak P."/>
            <person name="Neumann P."/>
        </authorList>
    </citation>
    <scope>NUCLEOTIDE SEQUENCE</scope>
</reference>
<dbReference type="Proteomes" id="UP001152523">
    <property type="component" value="Unassembled WGS sequence"/>
</dbReference>
<comment type="caution">
    <text evidence="2">The sequence shown here is derived from an EMBL/GenBank/DDBJ whole genome shotgun (WGS) entry which is preliminary data.</text>
</comment>
<name>A0AAV0FN02_9ASTE</name>
<sequence length="283" mass="32202">MAPKVFFFLLTSLLLFFHTFANKDGAKNVETSTTKNEPFKNQNLWHPRPWLKRGPHPPLPTGWGHWPHPHPPLPAGWAHKPHPPMPAGGWSRWPPHLPIRGSPFWPRYPGFRGGWRWLPHPPLPSKQSKTASTSEEKSHEVEALGFWHHPQFPRIGARPPMPKWPFPHPPMPHWPFPHPPLPSWLPKFKWPIALPPLPSGGSRWPWLPHHDGKGAEESKTMATKCSSTPAAVENCMKDGTFTFSDTKGYTFSTECCTLVAEIKDECIDGVYLPVIKHQCSIRT</sequence>
<protein>
    <submittedName>
        <fullName evidence="2">Uncharacterized protein</fullName>
    </submittedName>
</protein>
<feature type="chain" id="PRO_5044009862" evidence="1">
    <location>
        <begin position="22"/>
        <end position="283"/>
    </location>
</feature>
<proteinExistence type="predicted"/>
<evidence type="ECO:0000256" key="1">
    <source>
        <dbReference type="SAM" id="SignalP"/>
    </source>
</evidence>
<evidence type="ECO:0000313" key="3">
    <source>
        <dbReference type="Proteomes" id="UP001152523"/>
    </source>
</evidence>
<accession>A0AAV0FN02</accession>
<dbReference type="EMBL" id="CAMAPF010000997">
    <property type="protein sequence ID" value="CAH9136997.1"/>
    <property type="molecule type" value="Genomic_DNA"/>
</dbReference>
<feature type="signal peptide" evidence="1">
    <location>
        <begin position="1"/>
        <end position="21"/>
    </location>
</feature>
<gene>
    <name evidence="2" type="ORF">CEPIT_LOCUS35706</name>
</gene>
<keyword evidence="3" id="KW-1185">Reference proteome</keyword>
<evidence type="ECO:0000313" key="2">
    <source>
        <dbReference type="EMBL" id="CAH9136997.1"/>
    </source>
</evidence>